<protein>
    <recommendedName>
        <fullName evidence="3">RING-type domain-containing protein</fullName>
    </recommendedName>
</protein>
<evidence type="ECO:0000313" key="4">
    <source>
        <dbReference type="EMBL" id="ETO01913.1"/>
    </source>
</evidence>
<feature type="region of interest" description="Disordered" evidence="2">
    <location>
        <begin position="397"/>
        <end position="435"/>
    </location>
</feature>
<evidence type="ECO:0000259" key="3">
    <source>
        <dbReference type="PROSITE" id="PS50089"/>
    </source>
</evidence>
<evidence type="ECO:0000256" key="2">
    <source>
        <dbReference type="SAM" id="MobiDB-lite"/>
    </source>
</evidence>
<dbReference type="OrthoDB" id="8062037at2759"/>
<reference evidence="4 5" key="1">
    <citation type="journal article" date="2013" name="Curr. Biol.">
        <title>The Genome of the Foraminiferan Reticulomyxa filosa.</title>
        <authorList>
            <person name="Glockner G."/>
            <person name="Hulsmann N."/>
            <person name="Schleicher M."/>
            <person name="Noegel A.A."/>
            <person name="Eichinger L."/>
            <person name="Gallinger C."/>
            <person name="Pawlowski J."/>
            <person name="Sierra R."/>
            <person name="Euteneuer U."/>
            <person name="Pillet L."/>
            <person name="Moustafa A."/>
            <person name="Platzer M."/>
            <person name="Groth M."/>
            <person name="Szafranski K."/>
            <person name="Schliwa M."/>
        </authorList>
    </citation>
    <scope>NUCLEOTIDE SEQUENCE [LARGE SCALE GENOMIC DNA]</scope>
</reference>
<name>X6LJ17_RETFI</name>
<dbReference type="Proteomes" id="UP000023152">
    <property type="component" value="Unassembled WGS sequence"/>
</dbReference>
<dbReference type="GO" id="GO:0008270">
    <property type="term" value="F:zinc ion binding"/>
    <property type="evidence" value="ECO:0007669"/>
    <property type="project" value="UniProtKB-KW"/>
</dbReference>
<gene>
    <name evidence="4" type="ORF">RFI_35525</name>
</gene>
<dbReference type="SUPFAM" id="SSF57850">
    <property type="entry name" value="RING/U-box"/>
    <property type="match status" value="1"/>
</dbReference>
<feature type="compositionally biased region" description="Polar residues" evidence="2">
    <location>
        <begin position="422"/>
        <end position="435"/>
    </location>
</feature>
<feature type="domain" description="RING-type" evidence="3">
    <location>
        <begin position="192"/>
        <end position="242"/>
    </location>
</feature>
<dbReference type="PROSITE" id="PS50089">
    <property type="entry name" value="ZF_RING_2"/>
    <property type="match status" value="1"/>
</dbReference>
<dbReference type="Gene3D" id="3.30.40.10">
    <property type="entry name" value="Zinc/RING finger domain, C3HC4 (zinc finger)"/>
    <property type="match status" value="1"/>
</dbReference>
<sequence length="435" mass="49482">MCDHHVEDEMKNAGATQPEEIVVDVADEPSSQSTVPVLQPTDLTAVFSGVETTEEKKQERRGRGGGNRRPKAAYQFDLTQRPEDFEKLRLNWRTEILNGVEGFRVNLAEKPTAVREENVAYWREVRSRLETIRDERLEEAKKLDRCARALKNSTVRLNKELERKKALLRKERFTVLQDYREEMAADIDDKVCAICCFGIARQPVFKGREPVKFSCGHLFHIGCATSVIHTVEEGGASCPLCRKTDVLRCGCGDTSCIPFKLFALEKVSEIAKRLRMDEADIVISAMIDEDKIFAEDFELDELIKEKNVATMIRIAEIYNINYYDPIKHSETALKILTGLTKQRADVEIFDGDNLLSEDKNNKTSKAVKRVRRVPVGAPVKRPRVSFEENVQEINDSDVETLQPARKKMRPNLASMQGLRTLPRNSRTPPSSDENN</sequence>
<evidence type="ECO:0000256" key="1">
    <source>
        <dbReference type="PROSITE-ProRule" id="PRU00175"/>
    </source>
</evidence>
<dbReference type="AlphaFoldDB" id="X6LJ17"/>
<organism evidence="4 5">
    <name type="scientific">Reticulomyxa filosa</name>
    <dbReference type="NCBI Taxonomy" id="46433"/>
    <lineage>
        <taxon>Eukaryota</taxon>
        <taxon>Sar</taxon>
        <taxon>Rhizaria</taxon>
        <taxon>Retaria</taxon>
        <taxon>Foraminifera</taxon>
        <taxon>Monothalamids</taxon>
        <taxon>Reticulomyxidae</taxon>
        <taxon>Reticulomyxa</taxon>
    </lineage>
</organism>
<dbReference type="SMART" id="SM00184">
    <property type="entry name" value="RING"/>
    <property type="match status" value="1"/>
</dbReference>
<keyword evidence="5" id="KW-1185">Reference proteome</keyword>
<dbReference type="EMBL" id="ASPP01037120">
    <property type="protein sequence ID" value="ETO01913.1"/>
    <property type="molecule type" value="Genomic_DNA"/>
</dbReference>
<dbReference type="InterPro" id="IPR001841">
    <property type="entry name" value="Znf_RING"/>
</dbReference>
<feature type="compositionally biased region" description="Basic and acidic residues" evidence="2">
    <location>
        <begin position="53"/>
        <end position="62"/>
    </location>
</feature>
<proteinExistence type="predicted"/>
<feature type="region of interest" description="Disordered" evidence="2">
    <location>
        <begin position="48"/>
        <end position="72"/>
    </location>
</feature>
<keyword evidence="1" id="KW-0863">Zinc-finger</keyword>
<comment type="caution">
    <text evidence="4">The sequence shown here is derived from an EMBL/GenBank/DDBJ whole genome shotgun (WGS) entry which is preliminary data.</text>
</comment>
<keyword evidence="1" id="KW-0479">Metal-binding</keyword>
<evidence type="ECO:0000313" key="5">
    <source>
        <dbReference type="Proteomes" id="UP000023152"/>
    </source>
</evidence>
<keyword evidence="1" id="KW-0862">Zinc</keyword>
<dbReference type="InterPro" id="IPR013083">
    <property type="entry name" value="Znf_RING/FYVE/PHD"/>
</dbReference>
<accession>X6LJ17</accession>